<protein>
    <submittedName>
        <fullName evidence="2">Uncharacterized protein</fullName>
    </submittedName>
</protein>
<proteinExistence type="predicted"/>
<name>A0A154PGC5_DUFNO</name>
<evidence type="ECO:0000256" key="1">
    <source>
        <dbReference type="SAM" id="MobiDB-lite"/>
    </source>
</evidence>
<organism evidence="2 3">
    <name type="scientific">Dufourea novaeangliae</name>
    <name type="common">Sweat bee</name>
    <dbReference type="NCBI Taxonomy" id="178035"/>
    <lineage>
        <taxon>Eukaryota</taxon>
        <taxon>Metazoa</taxon>
        <taxon>Ecdysozoa</taxon>
        <taxon>Arthropoda</taxon>
        <taxon>Hexapoda</taxon>
        <taxon>Insecta</taxon>
        <taxon>Pterygota</taxon>
        <taxon>Neoptera</taxon>
        <taxon>Endopterygota</taxon>
        <taxon>Hymenoptera</taxon>
        <taxon>Apocrita</taxon>
        <taxon>Aculeata</taxon>
        <taxon>Apoidea</taxon>
        <taxon>Anthophila</taxon>
        <taxon>Halictidae</taxon>
        <taxon>Rophitinae</taxon>
        <taxon>Dufourea</taxon>
    </lineage>
</organism>
<dbReference type="AlphaFoldDB" id="A0A154PGC5"/>
<feature type="compositionally biased region" description="Basic and acidic residues" evidence="1">
    <location>
        <begin position="43"/>
        <end position="54"/>
    </location>
</feature>
<evidence type="ECO:0000313" key="3">
    <source>
        <dbReference type="Proteomes" id="UP000076502"/>
    </source>
</evidence>
<keyword evidence="3" id="KW-1185">Reference proteome</keyword>
<reference evidence="2 3" key="1">
    <citation type="submission" date="2015-07" db="EMBL/GenBank/DDBJ databases">
        <title>The genome of Dufourea novaeangliae.</title>
        <authorList>
            <person name="Pan H."/>
            <person name="Kapheim K."/>
        </authorList>
    </citation>
    <scope>NUCLEOTIDE SEQUENCE [LARGE SCALE GENOMIC DNA]</scope>
    <source>
        <strain evidence="2">0120121106</strain>
        <tissue evidence="2">Whole body</tissue>
    </source>
</reference>
<accession>A0A154PGC5</accession>
<dbReference type="EMBL" id="KQ434899">
    <property type="protein sequence ID" value="KZC10915.1"/>
    <property type="molecule type" value="Genomic_DNA"/>
</dbReference>
<dbReference type="Proteomes" id="UP000076502">
    <property type="component" value="Unassembled WGS sequence"/>
</dbReference>
<evidence type="ECO:0000313" key="2">
    <source>
        <dbReference type="EMBL" id="KZC10915.1"/>
    </source>
</evidence>
<feature type="compositionally biased region" description="Polar residues" evidence="1">
    <location>
        <begin position="21"/>
        <end position="34"/>
    </location>
</feature>
<sequence length="54" mass="6028">MRIISNRPETSPPCPWHTSCDDTSGDPTSRSVGSQDPRISFRTTDRKMMNEASS</sequence>
<gene>
    <name evidence="2" type="ORF">WN55_01614</name>
</gene>
<feature type="region of interest" description="Disordered" evidence="1">
    <location>
        <begin position="1"/>
        <end position="54"/>
    </location>
</feature>